<dbReference type="STRING" id="310782.SAMN05216499_10140"/>
<gene>
    <name evidence="1" type="ORF">SAMN05216499_10140</name>
</gene>
<protein>
    <submittedName>
        <fullName evidence="1">Uncharacterized protein</fullName>
    </submittedName>
</protein>
<evidence type="ECO:0000313" key="1">
    <source>
        <dbReference type="EMBL" id="SHK56138.1"/>
    </source>
</evidence>
<dbReference type="AlphaFoldDB" id="A0A1M6TH84"/>
<evidence type="ECO:0000313" key="2">
    <source>
        <dbReference type="Proteomes" id="UP000184111"/>
    </source>
</evidence>
<sequence>MKAAVHFLLFLLTVLEMAAGLVAGCVALAGLIAEATARALSAGTSGFARRFNVQPVTPRLRNGLAAVLDTPAPTGAAGGAR</sequence>
<reference evidence="1 2" key="1">
    <citation type="submission" date="2016-11" db="EMBL/GenBank/DDBJ databases">
        <authorList>
            <person name="Jaros S."/>
            <person name="Januszkiewicz K."/>
            <person name="Wedrychowicz H."/>
        </authorList>
    </citation>
    <scope>NUCLEOTIDE SEQUENCE [LARGE SCALE GENOMIC DNA]</scope>
    <source>
        <strain evidence="1 2">CGMCC 4.2025</strain>
    </source>
</reference>
<dbReference type="EMBL" id="FRBI01000001">
    <property type="protein sequence ID" value="SHK56138.1"/>
    <property type="molecule type" value="Genomic_DNA"/>
</dbReference>
<dbReference type="OrthoDB" id="4303861at2"/>
<proteinExistence type="predicted"/>
<dbReference type="RefSeq" id="WP_073492249.1">
    <property type="nucleotide sequence ID" value="NZ_FRBI01000001.1"/>
</dbReference>
<keyword evidence="2" id="KW-1185">Reference proteome</keyword>
<dbReference type="Proteomes" id="UP000184111">
    <property type="component" value="Unassembled WGS sequence"/>
</dbReference>
<name>A0A1M6TH84_9ACTN</name>
<accession>A0A1M6TH84</accession>
<organism evidence="1 2">
    <name type="scientific">Actinacidiphila paucisporea</name>
    <dbReference type="NCBI Taxonomy" id="310782"/>
    <lineage>
        <taxon>Bacteria</taxon>
        <taxon>Bacillati</taxon>
        <taxon>Actinomycetota</taxon>
        <taxon>Actinomycetes</taxon>
        <taxon>Kitasatosporales</taxon>
        <taxon>Streptomycetaceae</taxon>
        <taxon>Actinacidiphila</taxon>
    </lineage>
</organism>